<organism evidence="2 3">
    <name type="scientific">Ramazzottius varieornatus</name>
    <name type="common">Water bear</name>
    <name type="synonym">Tardigrade</name>
    <dbReference type="NCBI Taxonomy" id="947166"/>
    <lineage>
        <taxon>Eukaryota</taxon>
        <taxon>Metazoa</taxon>
        <taxon>Ecdysozoa</taxon>
        <taxon>Tardigrada</taxon>
        <taxon>Eutardigrada</taxon>
        <taxon>Parachela</taxon>
        <taxon>Hypsibioidea</taxon>
        <taxon>Ramazzottiidae</taxon>
        <taxon>Ramazzottius</taxon>
    </lineage>
</organism>
<proteinExistence type="predicted"/>
<evidence type="ECO:0000313" key="2">
    <source>
        <dbReference type="EMBL" id="GAU93417.1"/>
    </source>
</evidence>
<protein>
    <submittedName>
        <fullName evidence="2">Uncharacterized protein</fullName>
    </submittedName>
</protein>
<reference evidence="2 3" key="1">
    <citation type="journal article" date="2016" name="Nat. Commun.">
        <title>Extremotolerant tardigrade genome and improved radiotolerance of human cultured cells by tardigrade-unique protein.</title>
        <authorList>
            <person name="Hashimoto T."/>
            <person name="Horikawa D.D."/>
            <person name="Saito Y."/>
            <person name="Kuwahara H."/>
            <person name="Kozuka-Hata H."/>
            <person name="Shin-I T."/>
            <person name="Minakuchi Y."/>
            <person name="Ohishi K."/>
            <person name="Motoyama A."/>
            <person name="Aizu T."/>
            <person name="Enomoto A."/>
            <person name="Kondo K."/>
            <person name="Tanaka S."/>
            <person name="Hara Y."/>
            <person name="Koshikawa S."/>
            <person name="Sagara H."/>
            <person name="Miura T."/>
            <person name="Yokobori S."/>
            <person name="Miyagawa K."/>
            <person name="Suzuki Y."/>
            <person name="Kubo T."/>
            <person name="Oyama M."/>
            <person name="Kohara Y."/>
            <person name="Fujiyama A."/>
            <person name="Arakawa K."/>
            <person name="Katayama T."/>
            <person name="Toyoda A."/>
            <person name="Kunieda T."/>
        </authorList>
    </citation>
    <scope>NUCLEOTIDE SEQUENCE [LARGE SCALE GENOMIC DNA]</scope>
    <source>
        <strain evidence="2 3">YOKOZUNA-1</strain>
    </source>
</reference>
<evidence type="ECO:0000313" key="3">
    <source>
        <dbReference type="Proteomes" id="UP000186922"/>
    </source>
</evidence>
<dbReference type="EMBL" id="BDGG01000002">
    <property type="protein sequence ID" value="GAU93417.1"/>
    <property type="molecule type" value="Genomic_DNA"/>
</dbReference>
<feature type="region of interest" description="Disordered" evidence="1">
    <location>
        <begin position="74"/>
        <end position="110"/>
    </location>
</feature>
<keyword evidence="3" id="KW-1185">Reference proteome</keyword>
<evidence type="ECO:0000256" key="1">
    <source>
        <dbReference type="SAM" id="MobiDB-lite"/>
    </source>
</evidence>
<name>A0A1D1V1G5_RAMVA</name>
<dbReference type="Proteomes" id="UP000186922">
    <property type="component" value="Unassembled WGS sequence"/>
</dbReference>
<gene>
    <name evidence="2" type="primary">RvY_05364</name>
    <name evidence="2" type="synonym">RvY_05364.1</name>
    <name evidence="2" type="ORF">RvY_05364-1</name>
</gene>
<sequence length="110" mass="12776">MCRIDRSNLIFSDGCNSRKQSYIPFRTSLFRSLELSSRGTCLVLRSTERILKDTPGSRLSYCFRAHRVGLHDGSATGEEYQRGNEPASSDWSYVHRQERPLSNSKRERRF</sequence>
<dbReference type="AlphaFoldDB" id="A0A1D1V1G5"/>
<comment type="caution">
    <text evidence="2">The sequence shown here is derived from an EMBL/GenBank/DDBJ whole genome shotgun (WGS) entry which is preliminary data.</text>
</comment>
<accession>A0A1D1V1G5</accession>